<name>A0ACB9LJQ0_9MYRT</name>
<accession>A0ACB9LJQ0</accession>
<keyword evidence="2" id="KW-1185">Reference proteome</keyword>
<organism evidence="1 2">
    <name type="scientific">Melastoma candidum</name>
    <dbReference type="NCBI Taxonomy" id="119954"/>
    <lineage>
        <taxon>Eukaryota</taxon>
        <taxon>Viridiplantae</taxon>
        <taxon>Streptophyta</taxon>
        <taxon>Embryophyta</taxon>
        <taxon>Tracheophyta</taxon>
        <taxon>Spermatophyta</taxon>
        <taxon>Magnoliopsida</taxon>
        <taxon>eudicotyledons</taxon>
        <taxon>Gunneridae</taxon>
        <taxon>Pentapetalae</taxon>
        <taxon>rosids</taxon>
        <taxon>malvids</taxon>
        <taxon>Myrtales</taxon>
        <taxon>Melastomataceae</taxon>
        <taxon>Melastomatoideae</taxon>
        <taxon>Melastomateae</taxon>
        <taxon>Melastoma</taxon>
    </lineage>
</organism>
<sequence>MALGEERKAVGVAGLGPGWREVRLGASGVAGLMAAVMSHCGTELSGLLRILEAGVLGFQGHQEKMSPLELVAQADGGDRLPPLGSAREGEEIAAILSYWEVVGGSALAVIVDFNLGWLNYDICLSASTVGSFTRSLPEVPTGNRVYCQRDEGGGGMRTGLSVDLPTTARANAAIQLFRDAQGKMPIPDTLKMLWNQGVLEVLADITQAKTMEWTREICFNSFNKFPVPFRENGEPGHVLGVHSEKFP</sequence>
<reference evidence="2" key="1">
    <citation type="journal article" date="2023" name="Front. Plant Sci.">
        <title>Chromosomal-level genome assembly of Melastoma candidum provides insights into trichome evolution.</title>
        <authorList>
            <person name="Zhong Y."/>
            <person name="Wu W."/>
            <person name="Sun C."/>
            <person name="Zou P."/>
            <person name="Liu Y."/>
            <person name="Dai S."/>
            <person name="Zhou R."/>
        </authorList>
    </citation>
    <scope>NUCLEOTIDE SEQUENCE [LARGE SCALE GENOMIC DNA]</scope>
</reference>
<dbReference type="EMBL" id="CM042890">
    <property type="protein sequence ID" value="KAI4311565.1"/>
    <property type="molecule type" value="Genomic_DNA"/>
</dbReference>
<proteinExistence type="predicted"/>
<comment type="caution">
    <text evidence="1">The sequence shown here is derived from an EMBL/GenBank/DDBJ whole genome shotgun (WGS) entry which is preliminary data.</text>
</comment>
<dbReference type="Proteomes" id="UP001057402">
    <property type="component" value="Chromosome 11"/>
</dbReference>
<evidence type="ECO:0000313" key="1">
    <source>
        <dbReference type="EMBL" id="KAI4311565.1"/>
    </source>
</evidence>
<gene>
    <name evidence="1" type="ORF">MLD38_036450</name>
</gene>
<protein>
    <submittedName>
        <fullName evidence="1">Uncharacterized protein</fullName>
    </submittedName>
</protein>
<evidence type="ECO:0000313" key="2">
    <source>
        <dbReference type="Proteomes" id="UP001057402"/>
    </source>
</evidence>